<comment type="caution">
    <text evidence="3">The sequence shown here is derived from an EMBL/GenBank/DDBJ whole genome shotgun (WGS) entry which is preliminary data.</text>
</comment>
<dbReference type="AlphaFoldDB" id="A0A5D3BDC9"/>
<evidence type="ECO:0000313" key="4">
    <source>
        <dbReference type="Proteomes" id="UP000321393"/>
    </source>
</evidence>
<sequence>MAVSIESTSVDHFDISVNEASVSVGQQTNEYSVKLPDIADTAGSSMQKILPSTHIAKNHPFSSIICDVHSGITTRKKERKDYAKMVANACYTSTMEPTTVTAALTDEHWILAMQEELLSFERNQFKLFQMDVKSAFLNGYLTEEVYIAQPKGFVDLVHRDYVYKLRKALYGLKQAPRAWYKRLSTYLLRQGYQRGIADQTMFIYRQGTEFLIVQIYVNDIIFSGTSSAYVEQFVDRMKREFKMSMVGELTLFLGFQIKQDKTGIFFSQEKYAKALISKFGMDKAKLKRTSTATHLKLTKDAK</sequence>
<organism evidence="3 5">
    <name type="scientific">Cucumis melo var. makuwa</name>
    <name type="common">Oriental melon</name>
    <dbReference type="NCBI Taxonomy" id="1194695"/>
    <lineage>
        <taxon>Eukaryota</taxon>
        <taxon>Viridiplantae</taxon>
        <taxon>Streptophyta</taxon>
        <taxon>Embryophyta</taxon>
        <taxon>Tracheophyta</taxon>
        <taxon>Spermatophyta</taxon>
        <taxon>Magnoliopsida</taxon>
        <taxon>eudicotyledons</taxon>
        <taxon>Gunneridae</taxon>
        <taxon>Pentapetalae</taxon>
        <taxon>rosids</taxon>
        <taxon>fabids</taxon>
        <taxon>Cucurbitales</taxon>
        <taxon>Cucurbitaceae</taxon>
        <taxon>Benincaseae</taxon>
        <taxon>Cucumis</taxon>
    </lineage>
</organism>
<dbReference type="Proteomes" id="UP000321393">
    <property type="component" value="Unassembled WGS sequence"/>
</dbReference>
<dbReference type="EMBL" id="SSTE01014747">
    <property type="protein sequence ID" value="KAA0045100.1"/>
    <property type="molecule type" value="Genomic_DNA"/>
</dbReference>
<evidence type="ECO:0000313" key="2">
    <source>
        <dbReference type="EMBL" id="KAA0045100.1"/>
    </source>
</evidence>
<dbReference type="Pfam" id="PF07727">
    <property type="entry name" value="RVT_2"/>
    <property type="match status" value="1"/>
</dbReference>
<evidence type="ECO:0000313" key="5">
    <source>
        <dbReference type="Proteomes" id="UP000321947"/>
    </source>
</evidence>
<name>A0A5D3BDC9_CUCMM</name>
<accession>A0A5D3BDC9</accession>
<dbReference type="STRING" id="1194695.A0A5D3BDC9"/>
<proteinExistence type="predicted"/>
<dbReference type="OrthoDB" id="1740642at2759"/>
<feature type="domain" description="Reverse transcriptase Ty1/copia-type" evidence="1">
    <location>
        <begin position="123"/>
        <end position="289"/>
    </location>
</feature>
<evidence type="ECO:0000259" key="1">
    <source>
        <dbReference type="Pfam" id="PF07727"/>
    </source>
</evidence>
<dbReference type="InterPro" id="IPR013103">
    <property type="entry name" value="RVT_2"/>
</dbReference>
<dbReference type="SUPFAM" id="SSF56672">
    <property type="entry name" value="DNA/RNA polymerases"/>
    <property type="match status" value="1"/>
</dbReference>
<gene>
    <name evidence="3" type="ORF">E5676_scaffold78209G00160</name>
    <name evidence="2" type="ORF">E6C27_scaffold30G00940</name>
</gene>
<evidence type="ECO:0000313" key="3">
    <source>
        <dbReference type="EMBL" id="TYJ96228.1"/>
    </source>
</evidence>
<dbReference type="Proteomes" id="UP000321947">
    <property type="component" value="Unassembled WGS sequence"/>
</dbReference>
<dbReference type="InterPro" id="IPR043502">
    <property type="entry name" value="DNA/RNA_pol_sf"/>
</dbReference>
<dbReference type="EMBL" id="SSTD01019745">
    <property type="protein sequence ID" value="TYJ96228.1"/>
    <property type="molecule type" value="Genomic_DNA"/>
</dbReference>
<protein>
    <submittedName>
        <fullName evidence="2 3">Gag-pol polyprotein</fullName>
    </submittedName>
</protein>
<reference evidence="4 5" key="1">
    <citation type="submission" date="2019-08" db="EMBL/GenBank/DDBJ databases">
        <title>Draft genome sequences of two oriental melons (Cucumis melo L. var makuwa).</title>
        <authorList>
            <person name="Kwon S.-Y."/>
        </authorList>
    </citation>
    <scope>NUCLEOTIDE SEQUENCE [LARGE SCALE GENOMIC DNA]</scope>
    <source>
        <strain evidence="5">cv. Chang Bougi</strain>
        <strain evidence="4">cv. SW 3</strain>
        <tissue evidence="3">Leaf</tissue>
    </source>
</reference>